<dbReference type="InterPro" id="IPR036390">
    <property type="entry name" value="WH_DNA-bd_sf"/>
</dbReference>
<keyword evidence="1" id="KW-0805">Transcription regulation</keyword>
<accession>A0ABN3WFK8</accession>
<evidence type="ECO:0000256" key="1">
    <source>
        <dbReference type="ARBA" id="ARBA00023015"/>
    </source>
</evidence>
<evidence type="ECO:0000259" key="4">
    <source>
        <dbReference type="PROSITE" id="PS51118"/>
    </source>
</evidence>
<keyword evidence="3" id="KW-0804">Transcription</keyword>
<sequence>MTVSTAPDARGDLFDPACPTRQILDRLSGKWSSMVIKILAEEPAGEVRFADLRRRVPGMSAKMAAQTLKELERDGVVLRRVEALTPPRVHYSLTPLGVSLDAALAHLREWAELHAHAVDRARTAYDRSHDNGGTNP</sequence>
<evidence type="ECO:0000256" key="3">
    <source>
        <dbReference type="ARBA" id="ARBA00023163"/>
    </source>
</evidence>
<dbReference type="PROSITE" id="PS51118">
    <property type="entry name" value="HTH_HXLR"/>
    <property type="match status" value="1"/>
</dbReference>
<keyword evidence="6" id="KW-1185">Reference proteome</keyword>
<dbReference type="SUPFAM" id="SSF46785">
    <property type="entry name" value="Winged helix' DNA-binding domain"/>
    <property type="match status" value="1"/>
</dbReference>
<protein>
    <submittedName>
        <fullName evidence="5">Helix-turn-helix domain-containing protein</fullName>
    </submittedName>
</protein>
<evidence type="ECO:0000313" key="6">
    <source>
        <dbReference type="Proteomes" id="UP001500831"/>
    </source>
</evidence>
<dbReference type="InterPro" id="IPR036388">
    <property type="entry name" value="WH-like_DNA-bd_sf"/>
</dbReference>
<organism evidence="5 6">
    <name type="scientific">Streptosporangium fragile</name>
    <dbReference type="NCBI Taxonomy" id="46186"/>
    <lineage>
        <taxon>Bacteria</taxon>
        <taxon>Bacillati</taxon>
        <taxon>Actinomycetota</taxon>
        <taxon>Actinomycetes</taxon>
        <taxon>Streptosporangiales</taxon>
        <taxon>Streptosporangiaceae</taxon>
        <taxon>Streptosporangium</taxon>
    </lineage>
</organism>
<dbReference type="Pfam" id="PF01638">
    <property type="entry name" value="HxlR"/>
    <property type="match status" value="1"/>
</dbReference>
<reference evidence="5 6" key="1">
    <citation type="journal article" date="2019" name="Int. J. Syst. Evol. Microbiol.">
        <title>The Global Catalogue of Microorganisms (GCM) 10K type strain sequencing project: providing services to taxonomists for standard genome sequencing and annotation.</title>
        <authorList>
            <consortium name="The Broad Institute Genomics Platform"/>
            <consortium name="The Broad Institute Genome Sequencing Center for Infectious Disease"/>
            <person name="Wu L."/>
            <person name="Ma J."/>
        </authorList>
    </citation>
    <scope>NUCLEOTIDE SEQUENCE [LARGE SCALE GENOMIC DNA]</scope>
    <source>
        <strain evidence="5 6">JCM 6242</strain>
    </source>
</reference>
<dbReference type="Proteomes" id="UP001500831">
    <property type="component" value="Unassembled WGS sequence"/>
</dbReference>
<dbReference type="PANTHER" id="PTHR33204:SF37">
    <property type="entry name" value="HTH-TYPE TRANSCRIPTIONAL REGULATOR YODB"/>
    <property type="match status" value="1"/>
</dbReference>
<keyword evidence="2" id="KW-0238">DNA-binding</keyword>
<dbReference type="InterPro" id="IPR002577">
    <property type="entry name" value="HTH_HxlR"/>
</dbReference>
<dbReference type="PANTHER" id="PTHR33204">
    <property type="entry name" value="TRANSCRIPTIONAL REGULATOR, MARR FAMILY"/>
    <property type="match status" value="1"/>
</dbReference>
<gene>
    <name evidence="5" type="ORF">GCM10010517_77880</name>
</gene>
<evidence type="ECO:0000256" key="2">
    <source>
        <dbReference type="ARBA" id="ARBA00023125"/>
    </source>
</evidence>
<dbReference type="EMBL" id="BAAAVI010000110">
    <property type="protein sequence ID" value="GAA2911365.1"/>
    <property type="molecule type" value="Genomic_DNA"/>
</dbReference>
<feature type="domain" description="HTH hxlR-type" evidence="4">
    <location>
        <begin position="18"/>
        <end position="119"/>
    </location>
</feature>
<evidence type="ECO:0000313" key="5">
    <source>
        <dbReference type="EMBL" id="GAA2911365.1"/>
    </source>
</evidence>
<dbReference type="Gene3D" id="1.10.10.10">
    <property type="entry name" value="Winged helix-like DNA-binding domain superfamily/Winged helix DNA-binding domain"/>
    <property type="match status" value="1"/>
</dbReference>
<proteinExistence type="predicted"/>
<name>A0ABN3WFK8_9ACTN</name>
<comment type="caution">
    <text evidence="5">The sequence shown here is derived from an EMBL/GenBank/DDBJ whole genome shotgun (WGS) entry which is preliminary data.</text>
</comment>
<dbReference type="RefSeq" id="WP_344981949.1">
    <property type="nucleotide sequence ID" value="NZ_BAAAVI010000110.1"/>
</dbReference>